<dbReference type="Proteomes" id="UP000026961">
    <property type="component" value="Chromosome 10"/>
</dbReference>
<evidence type="ECO:0000313" key="1">
    <source>
        <dbReference type="EnsemblPlants" id="OGLUM10G19450.1"/>
    </source>
</evidence>
<dbReference type="AlphaFoldDB" id="A0A0E0BE40"/>
<reference evidence="1" key="1">
    <citation type="submission" date="2015-04" db="UniProtKB">
        <authorList>
            <consortium name="EnsemblPlants"/>
        </authorList>
    </citation>
    <scope>IDENTIFICATION</scope>
</reference>
<name>A0A0E0BE40_9ORYZ</name>
<protein>
    <submittedName>
        <fullName evidence="1">Uncharacterized protein</fullName>
    </submittedName>
</protein>
<reference evidence="1" key="2">
    <citation type="submission" date="2018-05" db="EMBL/GenBank/DDBJ databases">
        <title>OgluRS3 (Oryza glumaepatula Reference Sequence Version 3).</title>
        <authorList>
            <person name="Zhang J."/>
            <person name="Kudrna D."/>
            <person name="Lee S."/>
            <person name="Talag J."/>
            <person name="Welchert J."/>
            <person name="Wing R.A."/>
        </authorList>
    </citation>
    <scope>NUCLEOTIDE SEQUENCE [LARGE SCALE GENOMIC DNA]</scope>
</reference>
<keyword evidence="2" id="KW-1185">Reference proteome</keyword>
<accession>A0A0E0BE40</accession>
<organism evidence="1">
    <name type="scientific">Oryza glumipatula</name>
    <dbReference type="NCBI Taxonomy" id="40148"/>
    <lineage>
        <taxon>Eukaryota</taxon>
        <taxon>Viridiplantae</taxon>
        <taxon>Streptophyta</taxon>
        <taxon>Embryophyta</taxon>
        <taxon>Tracheophyta</taxon>
        <taxon>Spermatophyta</taxon>
        <taxon>Magnoliopsida</taxon>
        <taxon>Liliopsida</taxon>
        <taxon>Poales</taxon>
        <taxon>Poaceae</taxon>
        <taxon>BOP clade</taxon>
        <taxon>Oryzoideae</taxon>
        <taxon>Oryzeae</taxon>
        <taxon>Oryzinae</taxon>
        <taxon>Oryza</taxon>
    </lineage>
</organism>
<dbReference type="Gramene" id="OGLUM10G19450.1">
    <property type="protein sequence ID" value="OGLUM10G19450.1"/>
    <property type="gene ID" value="OGLUM10G19450"/>
</dbReference>
<proteinExistence type="predicted"/>
<dbReference type="EnsemblPlants" id="OGLUM10G19450.1">
    <property type="protein sequence ID" value="OGLUM10G19450.1"/>
    <property type="gene ID" value="OGLUM10G19450"/>
</dbReference>
<dbReference type="HOGENOM" id="CLU_1663475_0_0_1"/>
<evidence type="ECO:0000313" key="2">
    <source>
        <dbReference type="Proteomes" id="UP000026961"/>
    </source>
</evidence>
<sequence length="159" mass="16428">METGVDMTDSSGEKKTNLHLMSSVGQARNETATPAPAPATTCWLTVSGAPGSERSTASIWPLTVKRRALKAATVASGAPIPLYRPLGPSAASVCLTASMAPANLGGCPGGGVGWLCSFTLMVSKGCPTTSCAAPPTVPAVRIQRKKYHHTGIQILRQIR</sequence>